<protein>
    <submittedName>
        <fullName evidence="2">Uncharacterized protein</fullName>
    </submittedName>
</protein>
<reference evidence="3" key="1">
    <citation type="submission" date="2017-03" db="EMBL/GenBank/DDBJ databases">
        <title>Phytopthora megakarya and P. palmivora, two closely related causual agents of cacao black pod achieved similar genome size and gene model numbers by different mechanisms.</title>
        <authorList>
            <person name="Ali S."/>
            <person name="Shao J."/>
            <person name="Larry D.J."/>
            <person name="Kronmiller B."/>
            <person name="Shen D."/>
            <person name="Strem M.D."/>
            <person name="Melnick R.L."/>
            <person name="Guiltinan M.J."/>
            <person name="Tyler B.M."/>
            <person name="Meinhardt L.W."/>
            <person name="Bailey B.A."/>
        </authorList>
    </citation>
    <scope>NUCLEOTIDE SEQUENCE [LARGE SCALE GENOMIC DNA]</scope>
    <source>
        <strain evidence="3">zdho120</strain>
    </source>
</reference>
<evidence type="ECO:0000313" key="2">
    <source>
        <dbReference type="EMBL" id="OWZ15478.1"/>
    </source>
</evidence>
<evidence type="ECO:0000313" key="3">
    <source>
        <dbReference type="Proteomes" id="UP000198211"/>
    </source>
</evidence>
<dbReference type="EMBL" id="NBNE01001114">
    <property type="protein sequence ID" value="OWZ15478.1"/>
    <property type="molecule type" value="Genomic_DNA"/>
</dbReference>
<dbReference type="AlphaFoldDB" id="A0A225WE15"/>
<comment type="caution">
    <text evidence="2">The sequence shown here is derived from an EMBL/GenBank/DDBJ whole genome shotgun (WGS) entry which is preliminary data.</text>
</comment>
<evidence type="ECO:0000256" key="1">
    <source>
        <dbReference type="SAM" id="MobiDB-lite"/>
    </source>
</evidence>
<gene>
    <name evidence="2" type="ORF">PHMEG_00010860</name>
</gene>
<accession>A0A225WE15</accession>
<sequence length="305" mass="33806">MPAEPQIFSLENFIPGTKIFIRAVGLGRLVRMWRQLSGHCSKETEKADVSLALWERRHWLQQSSLENAILAFRKACDPRDTIPLLRSRALIVRLRDWCTDDDGPPEHPTVILLAHSCLQYSIEALDWAPQTLDWSRELRVLDAKQPWRNCWVDAPDEHLYNTLFAPCNTEIPLFVPTARTRKAITAQVVVDPSLPEADTQTQWVQDDPGLSEAGPEEPVDSGDTAAEASENMLGEESKSEETCEALNEDSFSFSRGSATSTAGSLVVSPSPAKITSPTEDPSEEIVLAPFDMSVHAATRQSPASD</sequence>
<name>A0A225WE15_9STRA</name>
<feature type="compositionally biased region" description="Polar residues" evidence="1">
    <location>
        <begin position="249"/>
        <end position="263"/>
    </location>
</feature>
<feature type="region of interest" description="Disordered" evidence="1">
    <location>
        <begin position="196"/>
        <end position="283"/>
    </location>
</feature>
<dbReference type="Proteomes" id="UP000198211">
    <property type="component" value="Unassembled WGS sequence"/>
</dbReference>
<keyword evidence="3" id="KW-1185">Reference proteome</keyword>
<proteinExistence type="predicted"/>
<organism evidence="2 3">
    <name type="scientific">Phytophthora megakarya</name>
    <dbReference type="NCBI Taxonomy" id="4795"/>
    <lineage>
        <taxon>Eukaryota</taxon>
        <taxon>Sar</taxon>
        <taxon>Stramenopiles</taxon>
        <taxon>Oomycota</taxon>
        <taxon>Peronosporomycetes</taxon>
        <taxon>Peronosporales</taxon>
        <taxon>Peronosporaceae</taxon>
        <taxon>Phytophthora</taxon>
    </lineage>
</organism>